<protein>
    <submittedName>
        <fullName evidence="1">Uncharacterized protein</fullName>
    </submittedName>
</protein>
<evidence type="ECO:0000313" key="2">
    <source>
        <dbReference type="Proteomes" id="UP000004358"/>
    </source>
</evidence>
<sequence>MNPLVMAPLAIGAAGIAAHATSRITGASFGQLLSLGEKSSEPSALTESADEQTPSALDSLFASAGDLNGKSLDDLSATTAKLVDEIEAAIRQLLQSEGINPSSEFQFTINESGEVEVDGAGTADDTLAKLINGDASLAHKIRQAAANRSLIESAAKHQDFSTAYNQDPGQSGDAYQALFNEKDQRTAQFTFRDAEGLSLDLA</sequence>
<evidence type="ECO:0000313" key="1">
    <source>
        <dbReference type="EMBL" id="EAQ77488.1"/>
    </source>
</evidence>
<dbReference type="Proteomes" id="UP000004358">
    <property type="component" value="Unassembled WGS sequence"/>
</dbReference>
<organism evidence="1 2">
    <name type="scientific">Blastopirellula marina DSM 3645</name>
    <dbReference type="NCBI Taxonomy" id="314230"/>
    <lineage>
        <taxon>Bacteria</taxon>
        <taxon>Pseudomonadati</taxon>
        <taxon>Planctomycetota</taxon>
        <taxon>Planctomycetia</taxon>
        <taxon>Pirellulales</taxon>
        <taxon>Pirellulaceae</taxon>
        <taxon>Blastopirellula</taxon>
    </lineage>
</organism>
<dbReference type="AlphaFoldDB" id="A4A128"/>
<comment type="caution">
    <text evidence="1">The sequence shown here is derived from an EMBL/GenBank/DDBJ whole genome shotgun (WGS) entry which is preliminary data.</text>
</comment>
<proteinExistence type="predicted"/>
<dbReference type="RefSeq" id="WP_002654893.1">
    <property type="nucleotide sequence ID" value="NZ_CH672377.1"/>
</dbReference>
<dbReference type="HOGENOM" id="CLU_1352439_0_0_0"/>
<accession>A4A128</accession>
<dbReference type="EMBL" id="AANZ01000032">
    <property type="protein sequence ID" value="EAQ77488.1"/>
    <property type="molecule type" value="Genomic_DNA"/>
</dbReference>
<reference evidence="1 2" key="1">
    <citation type="submission" date="2006-02" db="EMBL/GenBank/DDBJ databases">
        <authorList>
            <person name="Amann R."/>
            <person name="Ferriera S."/>
            <person name="Johnson J."/>
            <person name="Kravitz S."/>
            <person name="Halpern A."/>
            <person name="Remington K."/>
            <person name="Beeson K."/>
            <person name="Tran B."/>
            <person name="Rogers Y.-H."/>
            <person name="Friedman R."/>
            <person name="Venter J.C."/>
        </authorList>
    </citation>
    <scope>NUCLEOTIDE SEQUENCE [LARGE SCALE GENOMIC DNA]</scope>
    <source>
        <strain evidence="1 2">DSM 3645</strain>
    </source>
</reference>
<gene>
    <name evidence="1" type="ORF">DSM3645_06494</name>
</gene>
<name>A4A128_9BACT</name>
<dbReference type="OrthoDB" id="279520at2"/>